<keyword evidence="2" id="KW-1185">Reference proteome</keyword>
<sequence length="69" mass="7266">MQTLAAAGRSYQPSKAEQRVAALLTTLALATSPARAQLGGGAPRRRSKACRKPSWASCRSFSPSCSSWA</sequence>
<dbReference type="Proteomes" id="UP000831796">
    <property type="component" value="Plasmid unnamed2"/>
</dbReference>
<protein>
    <submittedName>
        <fullName evidence="1">Uncharacterized protein</fullName>
    </submittedName>
</protein>
<name>A0A8T9QKI6_9BACT</name>
<accession>A0A8T9QKI6</accession>
<dbReference type="AlphaFoldDB" id="A0A8T9QKI6"/>
<dbReference type="KEGG" id="hcu:MUN79_29635"/>
<proteinExistence type="predicted"/>
<dbReference type="EMBL" id="CP095048">
    <property type="protein sequence ID" value="UOQ75243.1"/>
    <property type="molecule type" value="Genomic_DNA"/>
</dbReference>
<evidence type="ECO:0000313" key="2">
    <source>
        <dbReference type="Proteomes" id="UP000831796"/>
    </source>
</evidence>
<dbReference type="RefSeq" id="WP_244678576.1">
    <property type="nucleotide sequence ID" value="NZ_CP095048.1"/>
</dbReference>
<geneLocation type="plasmid" evidence="1 2">
    <name>unnamed2</name>
</geneLocation>
<evidence type="ECO:0000313" key="1">
    <source>
        <dbReference type="EMBL" id="UOQ75243.1"/>
    </source>
</evidence>
<organism evidence="1 2">
    <name type="scientific">Hymenobacter cellulosilyticus</name>
    <dbReference type="NCBI Taxonomy" id="2932248"/>
    <lineage>
        <taxon>Bacteria</taxon>
        <taxon>Pseudomonadati</taxon>
        <taxon>Bacteroidota</taxon>
        <taxon>Cytophagia</taxon>
        <taxon>Cytophagales</taxon>
        <taxon>Hymenobacteraceae</taxon>
        <taxon>Hymenobacter</taxon>
    </lineage>
</organism>
<keyword evidence="1" id="KW-0614">Plasmid</keyword>
<reference evidence="1" key="1">
    <citation type="submission" date="2022-04" db="EMBL/GenBank/DDBJ databases">
        <title>Hymenobacter sp. isolated from the air.</title>
        <authorList>
            <person name="Won M."/>
            <person name="Lee C.-M."/>
            <person name="Woen H.-Y."/>
            <person name="Kwon S.-W."/>
        </authorList>
    </citation>
    <scope>NUCLEOTIDE SEQUENCE</scope>
    <source>
        <strain evidence="1">5116S-3</strain>
        <plasmid evidence="1">unnamed2</plasmid>
    </source>
</reference>
<gene>
    <name evidence="1" type="ORF">MUN79_29635</name>
</gene>